<comment type="caution">
    <text evidence="3">The sequence shown here is derived from an EMBL/GenBank/DDBJ whole genome shotgun (WGS) entry which is preliminary data.</text>
</comment>
<dbReference type="AlphaFoldDB" id="A0A329U6J7"/>
<keyword evidence="1" id="KW-1133">Transmembrane helix</keyword>
<evidence type="ECO:0000313" key="5">
    <source>
        <dbReference type="Proteomes" id="UP000251634"/>
    </source>
</evidence>
<evidence type="ECO:0000313" key="3">
    <source>
        <dbReference type="EMBL" id="RAW58247.1"/>
    </source>
</evidence>
<name>A0A329U6J7_9FIRM</name>
<dbReference type="OrthoDB" id="1860650at2"/>
<reference evidence="4 5" key="1">
    <citation type="submission" date="2018-02" db="EMBL/GenBank/DDBJ databases">
        <title>Complete genome sequencing of Faecalibacterium prausnitzii strains isolated from the human gut.</title>
        <authorList>
            <person name="Fitzgerald B.C."/>
            <person name="Shkoporov A.N."/>
            <person name="Ross P.R."/>
            <person name="Hill C."/>
        </authorList>
    </citation>
    <scope>NUCLEOTIDE SEQUENCE [LARGE SCALE GENOMIC DNA]</scope>
    <source>
        <strain evidence="3 4">APC923/61-1</strain>
        <strain evidence="2 5">APC942/8-14-2</strain>
    </source>
</reference>
<protein>
    <submittedName>
        <fullName evidence="3">Uncharacterized protein</fullName>
    </submittedName>
</protein>
<dbReference type="RefSeq" id="WP_112115675.1">
    <property type="nucleotide sequence ID" value="NZ_DAWEON010000035.1"/>
</dbReference>
<keyword evidence="1" id="KW-0812">Transmembrane</keyword>
<proteinExistence type="predicted"/>
<evidence type="ECO:0000313" key="4">
    <source>
        <dbReference type="Proteomes" id="UP000250583"/>
    </source>
</evidence>
<evidence type="ECO:0000256" key="1">
    <source>
        <dbReference type="SAM" id="Phobius"/>
    </source>
</evidence>
<gene>
    <name evidence="3" type="ORF">C4N22_09880</name>
    <name evidence="2" type="ORF">C4N25_08265</name>
</gene>
<keyword evidence="1" id="KW-0472">Membrane</keyword>
<sequence length="109" mass="11962">MEAKMMMPANYCVMSEEEMTYTEGGATAVQAFCAWFVPFYGWYKGITAVRDYRQKNPKTWTKTGMDALDAHMAKSTANAIYDIGCSICVVSSCLSGVGLIINALVVYAT</sequence>
<feature type="transmembrane region" description="Helical" evidence="1">
    <location>
        <begin position="80"/>
        <end position="108"/>
    </location>
</feature>
<accession>A0A329U6J7</accession>
<dbReference type="Proteomes" id="UP000251634">
    <property type="component" value="Unassembled WGS sequence"/>
</dbReference>
<dbReference type="EMBL" id="PRKZ01000005">
    <property type="protein sequence ID" value="RAW49490.1"/>
    <property type="molecule type" value="Genomic_DNA"/>
</dbReference>
<organism evidence="3 4">
    <name type="scientific">Faecalibacterium prausnitzii</name>
    <dbReference type="NCBI Taxonomy" id="853"/>
    <lineage>
        <taxon>Bacteria</taxon>
        <taxon>Bacillati</taxon>
        <taxon>Bacillota</taxon>
        <taxon>Clostridia</taxon>
        <taxon>Eubacteriales</taxon>
        <taxon>Oscillospiraceae</taxon>
        <taxon>Faecalibacterium</taxon>
    </lineage>
</organism>
<dbReference type="Proteomes" id="UP000250583">
    <property type="component" value="Unassembled WGS sequence"/>
</dbReference>
<evidence type="ECO:0000313" key="2">
    <source>
        <dbReference type="EMBL" id="RAW49490.1"/>
    </source>
</evidence>
<dbReference type="EMBL" id="PRLE01000005">
    <property type="protein sequence ID" value="RAW58247.1"/>
    <property type="molecule type" value="Genomic_DNA"/>
</dbReference>